<protein>
    <submittedName>
        <fullName evidence="2">Uncharacterized protein</fullName>
    </submittedName>
</protein>
<evidence type="ECO:0000256" key="1">
    <source>
        <dbReference type="SAM" id="MobiDB-lite"/>
    </source>
</evidence>
<dbReference type="Proteomes" id="UP000250174">
    <property type="component" value="Unassembled WGS sequence"/>
</dbReference>
<dbReference type="EMBL" id="LVYK01000014">
    <property type="protein sequence ID" value="RAS78350.1"/>
    <property type="molecule type" value="Genomic_DNA"/>
</dbReference>
<evidence type="ECO:0000313" key="3">
    <source>
        <dbReference type="Proteomes" id="UP000250174"/>
    </source>
</evidence>
<gene>
    <name evidence="2" type="ORF">A3864_08920</name>
</gene>
<dbReference type="AlphaFoldDB" id="A0AAX1QBS3"/>
<accession>A0AAX1QBS3</accession>
<sequence>MLKWKKNNYSIKSKKGTKTNGGKNRRILKLNINDNEINQMDSEYSLSAPAQDLYDFKGGGRIKHNLSW</sequence>
<reference evidence="2 3" key="1">
    <citation type="submission" date="2016-03" db="EMBL/GenBank/DDBJ databases">
        <title>Comparison of Bacillus endophyticus and B. anthracis characteristics using whole genome sequence analysis and microbiological techniques.</title>
        <authorList>
            <person name="Lekota K.E."/>
            <person name="Mafofo J."/>
            <person name="Rees J."/>
            <person name="Muchadeyi F.C."/>
            <person name="Madoroba E."/>
            <person name="Van Heerden H."/>
        </authorList>
    </citation>
    <scope>NUCLEOTIDE SEQUENCE [LARGE SCALE GENOMIC DNA]</scope>
    <source>
        <strain evidence="2 3">3631_10C</strain>
    </source>
</reference>
<comment type="caution">
    <text evidence="2">The sequence shown here is derived from an EMBL/GenBank/DDBJ whole genome shotgun (WGS) entry which is preliminary data.</text>
</comment>
<evidence type="ECO:0000313" key="2">
    <source>
        <dbReference type="EMBL" id="RAS78350.1"/>
    </source>
</evidence>
<name>A0AAX1QBS3_9BACI</name>
<feature type="region of interest" description="Disordered" evidence="1">
    <location>
        <begin position="1"/>
        <end position="23"/>
    </location>
</feature>
<organism evidence="2 3">
    <name type="scientific">Priestia endophytica</name>
    <dbReference type="NCBI Taxonomy" id="135735"/>
    <lineage>
        <taxon>Bacteria</taxon>
        <taxon>Bacillati</taxon>
        <taxon>Bacillota</taxon>
        <taxon>Bacilli</taxon>
        <taxon>Bacillales</taxon>
        <taxon>Bacillaceae</taxon>
        <taxon>Priestia</taxon>
    </lineage>
</organism>
<proteinExistence type="predicted"/>